<feature type="region of interest" description="Disordered" evidence="20">
    <location>
        <begin position="62"/>
        <end position="86"/>
    </location>
</feature>
<evidence type="ECO:0000256" key="10">
    <source>
        <dbReference type="ARBA" id="ARBA00022723"/>
    </source>
</evidence>
<evidence type="ECO:0000256" key="5">
    <source>
        <dbReference type="ARBA" id="ARBA00010195"/>
    </source>
</evidence>
<evidence type="ECO:0000256" key="9">
    <source>
        <dbReference type="ARBA" id="ARBA00022692"/>
    </source>
</evidence>
<evidence type="ECO:0000256" key="21">
    <source>
        <dbReference type="SAM" id="Phobius"/>
    </source>
</evidence>
<evidence type="ECO:0000259" key="22">
    <source>
        <dbReference type="PROSITE" id="PS51212"/>
    </source>
</evidence>
<evidence type="ECO:0000256" key="4">
    <source>
        <dbReference type="ARBA" id="ARBA00005093"/>
    </source>
</evidence>
<comment type="pathway">
    <text evidence="3">Glycan metabolism; chondroitin sulfate biosynthesis.</text>
</comment>
<dbReference type="InterPro" id="IPR024448">
    <property type="entry name" value="XylT_C"/>
</dbReference>
<evidence type="ECO:0000256" key="17">
    <source>
        <dbReference type="ARBA" id="ARBA00023180"/>
    </source>
</evidence>
<keyword evidence="12" id="KW-0735">Signal-anchor</keyword>
<comment type="subcellular location">
    <subcellularLocation>
        <location evidence="2">Endoplasmic reticulum membrane</location>
        <topology evidence="2">Single-pass type II membrane protein</topology>
    </subcellularLocation>
    <subcellularLocation>
        <location evidence="1">Golgi apparatus membrane</location>
        <topology evidence="1">Single-pass type II membrane protein</topology>
    </subcellularLocation>
</comment>
<dbReference type="EMBL" id="GFXV01001884">
    <property type="protein sequence ID" value="MBW13689.1"/>
    <property type="molecule type" value="Transcribed_RNA"/>
</dbReference>
<evidence type="ECO:0000256" key="11">
    <source>
        <dbReference type="ARBA" id="ARBA00022824"/>
    </source>
</evidence>
<evidence type="ECO:0000256" key="13">
    <source>
        <dbReference type="ARBA" id="ARBA00022989"/>
    </source>
</evidence>
<dbReference type="InterPro" id="IPR003406">
    <property type="entry name" value="Glyco_trans_14"/>
</dbReference>
<organism evidence="23">
    <name type="scientific">Melanaphis sacchari</name>
    <dbReference type="NCBI Taxonomy" id="742174"/>
    <lineage>
        <taxon>Eukaryota</taxon>
        <taxon>Metazoa</taxon>
        <taxon>Ecdysozoa</taxon>
        <taxon>Arthropoda</taxon>
        <taxon>Hexapoda</taxon>
        <taxon>Insecta</taxon>
        <taxon>Pterygota</taxon>
        <taxon>Neoptera</taxon>
        <taxon>Paraneoptera</taxon>
        <taxon>Hemiptera</taxon>
        <taxon>Sternorrhyncha</taxon>
        <taxon>Aphidomorpha</taxon>
        <taxon>Aphidoidea</taxon>
        <taxon>Aphididae</taxon>
        <taxon>Aphidini</taxon>
        <taxon>Melanaphis</taxon>
    </lineage>
</organism>
<proteinExistence type="inferred from homology"/>
<dbReference type="Pfam" id="PF01822">
    <property type="entry name" value="WSC"/>
    <property type="match status" value="1"/>
</dbReference>
<dbReference type="Pfam" id="PF12529">
    <property type="entry name" value="Xylo_C"/>
    <property type="match status" value="1"/>
</dbReference>
<keyword evidence="10" id="KW-0479">Metal-binding</keyword>
<dbReference type="PANTHER" id="PTHR46025:SF3">
    <property type="entry name" value="XYLOSYLTRANSFERASE OXT"/>
    <property type="match status" value="1"/>
</dbReference>
<evidence type="ECO:0000256" key="8">
    <source>
        <dbReference type="ARBA" id="ARBA00022679"/>
    </source>
</evidence>
<dbReference type="PROSITE" id="PS51212">
    <property type="entry name" value="WSC"/>
    <property type="match status" value="1"/>
</dbReference>
<dbReference type="PANTHER" id="PTHR46025">
    <property type="entry name" value="XYLOSYLTRANSFERASE OXT"/>
    <property type="match status" value="1"/>
</dbReference>
<keyword evidence="8 23" id="KW-0808">Transferase</keyword>
<comment type="similarity">
    <text evidence="5">Belongs to the glycosyltransferase 14 family. XylT subfamily.</text>
</comment>
<evidence type="ECO:0000256" key="3">
    <source>
        <dbReference type="ARBA" id="ARBA00004840"/>
    </source>
</evidence>
<dbReference type="GO" id="GO:0015012">
    <property type="term" value="P:heparan sulfate proteoglycan biosynthetic process"/>
    <property type="evidence" value="ECO:0007669"/>
    <property type="project" value="UniProtKB-UniPathway"/>
</dbReference>
<evidence type="ECO:0000256" key="7">
    <source>
        <dbReference type="ARBA" id="ARBA00022676"/>
    </source>
</evidence>
<protein>
    <recommendedName>
        <fullName evidence="6">protein xylosyltransferase</fullName>
        <ecNumber evidence="6">2.4.2.26</ecNumber>
    </recommendedName>
    <alternativeName>
        <fullName evidence="18">Peptide O-xylosyltransferase</fullName>
    </alternativeName>
</protein>
<keyword evidence="15 21" id="KW-0472">Membrane</keyword>
<name>A0A2H8TI18_9HEMI</name>
<dbReference type="GO" id="GO:0050650">
    <property type="term" value="P:chondroitin sulfate proteoglycan biosynthetic process"/>
    <property type="evidence" value="ECO:0007669"/>
    <property type="project" value="TreeGrafter"/>
</dbReference>
<keyword evidence="14" id="KW-0333">Golgi apparatus</keyword>
<gene>
    <name evidence="23" type="primary">oxt_1</name>
</gene>
<keyword evidence="13 21" id="KW-1133">Transmembrane helix</keyword>
<keyword evidence="16" id="KW-1015">Disulfide bond</keyword>
<evidence type="ECO:0000256" key="14">
    <source>
        <dbReference type="ARBA" id="ARBA00023034"/>
    </source>
</evidence>
<dbReference type="AlphaFoldDB" id="A0A2H8TI18"/>
<dbReference type="GO" id="GO:0005789">
    <property type="term" value="C:endoplasmic reticulum membrane"/>
    <property type="evidence" value="ECO:0007669"/>
    <property type="project" value="UniProtKB-SubCell"/>
</dbReference>
<evidence type="ECO:0000256" key="16">
    <source>
        <dbReference type="ARBA" id="ARBA00023157"/>
    </source>
</evidence>
<evidence type="ECO:0000256" key="18">
    <source>
        <dbReference type="ARBA" id="ARBA00042865"/>
    </source>
</evidence>
<keyword evidence="9 21" id="KW-0812">Transmembrane</keyword>
<evidence type="ECO:0000313" key="23">
    <source>
        <dbReference type="EMBL" id="MBW13689.1"/>
    </source>
</evidence>
<dbReference type="UniPathway" id="UPA00755"/>
<comment type="pathway">
    <text evidence="4">Glycan metabolism; heparan sulfate biosynthesis.</text>
</comment>
<evidence type="ECO:0000256" key="1">
    <source>
        <dbReference type="ARBA" id="ARBA00004323"/>
    </source>
</evidence>
<accession>A0A2H8TI18</accession>
<dbReference type="GO" id="GO:0030158">
    <property type="term" value="F:protein xylosyltransferase activity"/>
    <property type="evidence" value="ECO:0007669"/>
    <property type="project" value="UniProtKB-EC"/>
</dbReference>
<evidence type="ECO:0000256" key="20">
    <source>
        <dbReference type="SAM" id="MobiDB-lite"/>
    </source>
</evidence>
<feature type="domain" description="WSC" evidence="22">
    <location>
        <begin position="174"/>
        <end position="268"/>
    </location>
</feature>
<sequence>MDIKWLKRYRLFCIGGSIILCVQIVLAFVFFSIQEYSIVEELSPNSLSRLKNVADYGIGDDEESSYNNVPSGSNHRNKLPPDKDNSASSNEYFNKALQQRHNNYKTDNFRVLGVDELGFAPPCDISGRECISALHRAKTVTCKQIIANISCLIKTNPPYPKRLPHQCPTNDVKENKIVGCFRDGKEIKLLPGYKTTLIYTNSQENCVDLCLQSGFAYAGVEYGTECFCGNETPELGLKLPDTFCDMQCPGNLNQMCGGHYTINVFKTGVSKFIAKIASEPLPNFKHKNIPPVRIVFLLTLNGRAVRQVYRLIKALFHRDHYFFIHVDARHDYMFRELSKIELTLSNVRLSRRRHSTIWGGASLLTTLMDAMSDLVQSSWDWDFVINLSESDFPIKSNDALVKFLTANREHNFVKSHGREVQQFIQKQGLDKTFVECEARMWRVGEKELPKGIIWDGGSDWLALSRPFVDYLVTGDTLISGLSKFFKYTLLPAESFFHTVLRNSPFCETYIDNNLHVTNWKRWLGCKCQYRHVVDWCGCSPNVFRYDDWNRIKNTEKKQVYFARKFEPIINLSIIDTLEVWLYGEYPADFKNRMSYWQNVYHYNDVYPAPDESLLIVGNSLARVATKHLTTSHTTCQIRSLDKLLQVFTYHHKDKFKGFLIQYEVSFSNTSNKLLFESWCWPKLQGIIIHNRDPVNRLLNFIVSSDYDKKEQMSRNFIRLISPYTEPVLIHQWTAGEHSFTVKFLWLNPYDELINVTSTNIEESALITFDKPTLPMPLSQGIWTVLLVYENVTMAYTQFLVTPSNTIRDTSISASQMNFINKAQNYKQSFEDWTNVIKVFKNSIVLETKNKFIDRTKTKMTSWIDSLIASAYNILETCIVVPCKSLNDCGVKELVTCAETSWSSYSPDPKSDIKSINKESGTLNRYILLLKSLF</sequence>
<feature type="transmembrane region" description="Helical" evidence="21">
    <location>
        <begin position="12"/>
        <end position="33"/>
    </location>
</feature>
<reference evidence="23" key="1">
    <citation type="submission" date="2017-10" db="EMBL/GenBank/DDBJ databases">
        <title>Transcriptome Assembly of Sugarcane Aphid Adults.</title>
        <authorList>
            <person name="Scully E.D."/>
            <person name="Palmer N.A."/>
            <person name="Geib S.M."/>
            <person name="Sarath G."/>
            <person name="Sattler S.E."/>
        </authorList>
    </citation>
    <scope>NUCLEOTIDE SEQUENCE</scope>
    <source>
        <tissue evidence="23">Whole body</tissue>
    </source>
</reference>
<dbReference type="Pfam" id="PF02485">
    <property type="entry name" value="Branch"/>
    <property type="match status" value="1"/>
</dbReference>
<keyword evidence="7" id="KW-0328">Glycosyltransferase</keyword>
<dbReference type="SMART" id="SM00321">
    <property type="entry name" value="WSC"/>
    <property type="match status" value="1"/>
</dbReference>
<keyword evidence="11" id="KW-0256">Endoplasmic reticulum</keyword>
<evidence type="ECO:0000256" key="12">
    <source>
        <dbReference type="ARBA" id="ARBA00022968"/>
    </source>
</evidence>
<dbReference type="InterPro" id="IPR002889">
    <property type="entry name" value="WSC_carb-bd"/>
</dbReference>
<comment type="catalytic activity">
    <reaction evidence="19">
        <text>UDP-alpha-D-xylose + L-seryl-[protein] = 3-O-(beta-D-xylosyl)-L-seryl-[protein] + UDP + H(+)</text>
        <dbReference type="Rhea" id="RHEA:50192"/>
        <dbReference type="Rhea" id="RHEA-COMP:9863"/>
        <dbReference type="Rhea" id="RHEA-COMP:12567"/>
        <dbReference type="ChEBI" id="CHEBI:15378"/>
        <dbReference type="ChEBI" id="CHEBI:29999"/>
        <dbReference type="ChEBI" id="CHEBI:57632"/>
        <dbReference type="ChEBI" id="CHEBI:58223"/>
        <dbReference type="ChEBI" id="CHEBI:132085"/>
        <dbReference type="EC" id="2.4.2.26"/>
    </reaction>
</comment>
<dbReference type="InterPro" id="IPR043538">
    <property type="entry name" value="XYLT"/>
</dbReference>
<evidence type="ECO:0000256" key="2">
    <source>
        <dbReference type="ARBA" id="ARBA00004648"/>
    </source>
</evidence>
<evidence type="ECO:0000256" key="19">
    <source>
        <dbReference type="ARBA" id="ARBA00047847"/>
    </source>
</evidence>
<dbReference type="GO" id="GO:0000139">
    <property type="term" value="C:Golgi membrane"/>
    <property type="evidence" value="ECO:0007669"/>
    <property type="project" value="UniProtKB-SubCell"/>
</dbReference>
<evidence type="ECO:0000256" key="15">
    <source>
        <dbReference type="ARBA" id="ARBA00023136"/>
    </source>
</evidence>
<dbReference type="EC" id="2.4.2.26" evidence="6"/>
<dbReference type="GO" id="GO:0046872">
    <property type="term" value="F:metal ion binding"/>
    <property type="evidence" value="ECO:0007669"/>
    <property type="project" value="UniProtKB-KW"/>
</dbReference>
<evidence type="ECO:0000256" key="6">
    <source>
        <dbReference type="ARBA" id="ARBA00011972"/>
    </source>
</evidence>
<dbReference type="OrthoDB" id="2019572at2759"/>
<keyword evidence="17" id="KW-0325">Glycoprotein</keyword>
<dbReference type="UniPathway" id="UPA00756"/>
<feature type="compositionally biased region" description="Polar residues" evidence="20">
    <location>
        <begin position="65"/>
        <end position="74"/>
    </location>
</feature>